<gene>
    <name evidence="1" type="ORF">SH601_09170</name>
</gene>
<organism evidence="1 2">
    <name type="scientific">Gracilibacillus pellucidus</name>
    <dbReference type="NCBI Taxonomy" id="3095368"/>
    <lineage>
        <taxon>Bacteria</taxon>
        <taxon>Bacillati</taxon>
        <taxon>Bacillota</taxon>
        <taxon>Bacilli</taxon>
        <taxon>Bacillales</taxon>
        <taxon>Bacillaceae</taxon>
        <taxon>Gracilibacillus</taxon>
    </lineage>
</organism>
<keyword evidence="2" id="KW-1185">Reference proteome</keyword>
<evidence type="ECO:0000313" key="1">
    <source>
        <dbReference type="EMBL" id="MDX8046160.1"/>
    </source>
</evidence>
<protein>
    <submittedName>
        <fullName evidence="1">Uncharacterized protein</fullName>
    </submittedName>
</protein>
<accession>A0ACC6M5G8</accession>
<sequence>MKLYLLSFWSIIDPIYYVFTRLTYLDNGKETEKNIFRVRLTRYKGRDYVLSDGTVVHKNDLFIKIHLHNAQLISHVKNIDSEIRRALIIHQMVEKSLPKLAEYLHDHAEFNEIKGIIGITMLNRGTRRLGFDTMEIENRYYKGFKSMALFPIYWLSVSSITVNSLKKHDPCYLFMSKEKLLDKYYCYSS</sequence>
<name>A0ACC6M5G8_9BACI</name>
<proteinExistence type="predicted"/>
<reference evidence="1" key="1">
    <citation type="submission" date="2023-11" db="EMBL/GenBank/DDBJ databases">
        <title>Gracilibacillus pellucida a moderately halophilic bacterium isolated from saline soil in Xinjiang province.</title>
        <authorList>
            <person name="Zhang Z."/>
            <person name="Tan F."/>
            <person name="Wang Y."/>
            <person name="Xia M."/>
        </authorList>
    </citation>
    <scope>NUCLEOTIDE SEQUENCE</scope>
    <source>
        <strain evidence="1">S3-1-1</strain>
    </source>
</reference>
<comment type="caution">
    <text evidence="1">The sequence shown here is derived from an EMBL/GenBank/DDBJ whole genome shotgun (WGS) entry which is preliminary data.</text>
</comment>
<dbReference type="Proteomes" id="UP001277972">
    <property type="component" value="Unassembled WGS sequence"/>
</dbReference>
<dbReference type="EMBL" id="JAWZSR010000004">
    <property type="protein sequence ID" value="MDX8046160.1"/>
    <property type="molecule type" value="Genomic_DNA"/>
</dbReference>
<evidence type="ECO:0000313" key="2">
    <source>
        <dbReference type="Proteomes" id="UP001277972"/>
    </source>
</evidence>